<dbReference type="Gene3D" id="3.40.190.10">
    <property type="entry name" value="Periplasmic binding protein-like II"/>
    <property type="match status" value="2"/>
</dbReference>
<dbReference type="OMA" id="YHDARID"/>
<dbReference type="PANTHER" id="PTHR30006:SF2">
    <property type="entry name" value="ABC TRANSPORTER SUBSTRATE-BINDING PROTEIN"/>
    <property type="match status" value="1"/>
</dbReference>
<gene>
    <name evidence="3" type="ORF">COCHEDRAFT_1144549</name>
</gene>
<accession>M2UGR2</accession>
<evidence type="ECO:0000256" key="1">
    <source>
        <dbReference type="ARBA" id="ARBA00022729"/>
    </source>
</evidence>
<reference evidence="3 4" key="1">
    <citation type="journal article" date="2012" name="PLoS Pathog.">
        <title>Diverse lifestyles and strategies of plant pathogenesis encoded in the genomes of eighteen Dothideomycetes fungi.</title>
        <authorList>
            <person name="Ohm R.A."/>
            <person name="Feau N."/>
            <person name="Henrissat B."/>
            <person name="Schoch C.L."/>
            <person name="Horwitz B.A."/>
            <person name="Barry K.W."/>
            <person name="Condon B.J."/>
            <person name="Copeland A.C."/>
            <person name="Dhillon B."/>
            <person name="Glaser F."/>
            <person name="Hesse C.N."/>
            <person name="Kosti I."/>
            <person name="LaButti K."/>
            <person name="Lindquist E.A."/>
            <person name="Lucas S."/>
            <person name="Salamov A.A."/>
            <person name="Bradshaw R.E."/>
            <person name="Ciuffetti L."/>
            <person name="Hamelin R.C."/>
            <person name="Kema G.H.J."/>
            <person name="Lawrence C."/>
            <person name="Scott J.A."/>
            <person name="Spatafora J.W."/>
            <person name="Turgeon B.G."/>
            <person name="de Wit P.J.G.M."/>
            <person name="Zhong S."/>
            <person name="Goodwin S.B."/>
            <person name="Grigoriev I.V."/>
        </authorList>
    </citation>
    <scope>NUCLEOTIDE SEQUENCE [LARGE SCALE GENOMIC DNA]</scope>
    <source>
        <strain evidence="4">C5 / ATCC 48332 / race O</strain>
    </source>
</reference>
<dbReference type="Proteomes" id="UP000016936">
    <property type="component" value="Unassembled WGS sequence"/>
</dbReference>
<proteinExistence type="predicted"/>
<dbReference type="Pfam" id="PF13343">
    <property type="entry name" value="SBP_bac_6"/>
    <property type="match status" value="1"/>
</dbReference>
<dbReference type="AlphaFoldDB" id="M2UGR2"/>
<evidence type="ECO:0000313" key="3">
    <source>
        <dbReference type="EMBL" id="EMD87183.1"/>
    </source>
</evidence>
<keyword evidence="4" id="KW-1185">Reference proteome</keyword>
<dbReference type="PANTHER" id="PTHR30006">
    <property type="entry name" value="THIAMINE-BINDING PERIPLASMIC PROTEIN-RELATED"/>
    <property type="match status" value="1"/>
</dbReference>
<feature type="signal peptide" evidence="2">
    <location>
        <begin position="1"/>
        <end position="19"/>
    </location>
</feature>
<reference evidence="4" key="2">
    <citation type="journal article" date="2013" name="PLoS Genet.">
        <title>Comparative genome structure, secondary metabolite, and effector coding capacity across Cochliobolus pathogens.</title>
        <authorList>
            <person name="Condon B.J."/>
            <person name="Leng Y."/>
            <person name="Wu D."/>
            <person name="Bushley K.E."/>
            <person name="Ohm R.A."/>
            <person name="Otillar R."/>
            <person name="Martin J."/>
            <person name="Schackwitz W."/>
            <person name="Grimwood J."/>
            <person name="MohdZainudin N."/>
            <person name="Xue C."/>
            <person name="Wang R."/>
            <person name="Manning V.A."/>
            <person name="Dhillon B."/>
            <person name="Tu Z.J."/>
            <person name="Steffenson B.J."/>
            <person name="Salamov A."/>
            <person name="Sun H."/>
            <person name="Lowry S."/>
            <person name="LaButti K."/>
            <person name="Han J."/>
            <person name="Copeland A."/>
            <person name="Lindquist E."/>
            <person name="Barry K."/>
            <person name="Schmutz J."/>
            <person name="Baker S.E."/>
            <person name="Ciuffetti L.M."/>
            <person name="Grigoriev I.V."/>
            <person name="Zhong S."/>
            <person name="Turgeon B.G."/>
        </authorList>
    </citation>
    <scope>NUCLEOTIDE SEQUENCE [LARGE SCALE GENOMIC DNA]</scope>
    <source>
        <strain evidence="4">C5 / ATCC 48332 / race O</strain>
    </source>
</reference>
<name>M2UGR2_COCH5</name>
<sequence length="357" mass="39344">MRVILSNLALFACVSLAAPAPNAATSTKETRSLDEIYEAAVAEGGIVTLFQGGDEKSQANALKSAFETRFPKMTLNVTVDLSKYHDTNINLQLANDNVYVDSVILQTLHDFPRWKKEGALMNYAPLNFDKVYPQFKDADAAYSGLFIISWGIAANPNKTSAVPTAYEDFIKPEFKDKLVLTYPNDDDAVLFQFDTILEKLGMEWFDALVANNPRWVRGTQTPATILKMANSTSVATFTVSYGFTNSTGASYALPTDAKFVSWPQTGAILKKAPHPEGAKLLHSFMLSDDYQKARAGWSVREDIPAANGHHKILEEPNTDATAFAKFMADRANVERARFFYESRLGTAQGLSPLIDGI</sequence>
<evidence type="ECO:0000313" key="4">
    <source>
        <dbReference type="Proteomes" id="UP000016936"/>
    </source>
</evidence>
<organism evidence="3 4">
    <name type="scientific">Cochliobolus heterostrophus (strain C5 / ATCC 48332 / race O)</name>
    <name type="common">Southern corn leaf blight fungus</name>
    <name type="synonym">Bipolaris maydis</name>
    <dbReference type="NCBI Taxonomy" id="701091"/>
    <lineage>
        <taxon>Eukaryota</taxon>
        <taxon>Fungi</taxon>
        <taxon>Dikarya</taxon>
        <taxon>Ascomycota</taxon>
        <taxon>Pezizomycotina</taxon>
        <taxon>Dothideomycetes</taxon>
        <taxon>Pleosporomycetidae</taxon>
        <taxon>Pleosporales</taxon>
        <taxon>Pleosporineae</taxon>
        <taxon>Pleosporaceae</taxon>
        <taxon>Bipolaris</taxon>
    </lineage>
</organism>
<dbReference type="STRING" id="701091.M2UGR2"/>
<evidence type="ECO:0000256" key="2">
    <source>
        <dbReference type="SAM" id="SignalP"/>
    </source>
</evidence>
<evidence type="ECO:0008006" key="5">
    <source>
        <dbReference type="Google" id="ProtNLM"/>
    </source>
</evidence>
<protein>
    <recommendedName>
        <fullName evidence="5">ABC-type Fe3+ transport system</fullName>
    </recommendedName>
</protein>
<dbReference type="SUPFAM" id="SSF53850">
    <property type="entry name" value="Periplasmic binding protein-like II"/>
    <property type="match status" value="1"/>
</dbReference>
<dbReference type="eggNOG" id="ENOG502SDBY">
    <property type="taxonomic scope" value="Eukaryota"/>
</dbReference>
<dbReference type="OrthoDB" id="124329at2759"/>
<keyword evidence="1 2" id="KW-0732">Signal</keyword>
<feature type="chain" id="PRO_5004027255" description="ABC-type Fe3+ transport system" evidence="2">
    <location>
        <begin position="20"/>
        <end position="357"/>
    </location>
</feature>
<dbReference type="EMBL" id="KB445582">
    <property type="protein sequence ID" value="EMD87183.1"/>
    <property type="molecule type" value="Genomic_DNA"/>
</dbReference>
<dbReference type="HOGENOM" id="CLU_026974_5_1_1"/>